<sequence>MTIKEIKFVRVAAGSNRSIGLWGSGDNCTSNSRKHAYGGRTNMGLRQKAGRTSATKDYLIELPDGILSEIISRLTLKEAVRTSILSKSWRSIWTCHSHLLFDSVNILGNRIYSKSISCCQSESDRQLQRHHFVEKVDHLMHQRQRGLKIDSLAIRFHLGQEFAPHISEWIQCAFGKGVENIDVDLSEWSSFKIDSVPVDELERYIVPCSLLAASNKRCTLKHLQLAFCSLFSVPSSGSLASLISIKLQDVNINDQQLENFLLICSSLEKMSLHACNNLVKLKFSYPKVRLKILSIRNCFRLESIELGAHNLTTFEYTGELTTFSFKHAPRLAEVYLSFTGQNRQDGVNSALTRFAHDIPHLQTLNLVSVLAMKTLKLPNKVVNFTNVQAFILTVFPFHDEDKFDWIIYILKAFPLLCSFQLNLFSPSYIRKSNILPRHLPECPHMHLTKLEINGFCGSPHEIELLKYLLDNLIELGELVINPCQKVFNGFNSWDFEEASNSHNFRQEVIEWFHKFVPPTIQLHTL</sequence>
<dbReference type="SUPFAM" id="SSF52047">
    <property type="entry name" value="RNI-like"/>
    <property type="match status" value="1"/>
</dbReference>
<dbReference type="Gene3D" id="1.20.1280.50">
    <property type="match status" value="1"/>
</dbReference>
<evidence type="ECO:0000313" key="2">
    <source>
        <dbReference type="EMBL" id="KAL3519241.1"/>
    </source>
</evidence>
<dbReference type="SMART" id="SM00256">
    <property type="entry name" value="FBOX"/>
    <property type="match status" value="1"/>
</dbReference>
<dbReference type="Pfam" id="PF23622">
    <property type="entry name" value="LRR_At1g61320_AtMIF1"/>
    <property type="match status" value="1"/>
</dbReference>
<dbReference type="Proteomes" id="UP001630127">
    <property type="component" value="Unassembled WGS sequence"/>
</dbReference>
<organism evidence="2 3">
    <name type="scientific">Cinchona calisaya</name>
    <dbReference type="NCBI Taxonomy" id="153742"/>
    <lineage>
        <taxon>Eukaryota</taxon>
        <taxon>Viridiplantae</taxon>
        <taxon>Streptophyta</taxon>
        <taxon>Embryophyta</taxon>
        <taxon>Tracheophyta</taxon>
        <taxon>Spermatophyta</taxon>
        <taxon>Magnoliopsida</taxon>
        <taxon>eudicotyledons</taxon>
        <taxon>Gunneridae</taxon>
        <taxon>Pentapetalae</taxon>
        <taxon>asterids</taxon>
        <taxon>lamiids</taxon>
        <taxon>Gentianales</taxon>
        <taxon>Rubiaceae</taxon>
        <taxon>Cinchonoideae</taxon>
        <taxon>Cinchoneae</taxon>
        <taxon>Cinchona</taxon>
    </lineage>
</organism>
<gene>
    <name evidence="2" type="ORF">ACH5RR_017390</name>
</gene>
<dbReference type="Pfam" id="PF00646">
    <property type="entry name" value="F-box"/>
    <property type="match status" value="1"/>
</dbReference>
<protein>
    <recommendedName>
        <fullName evidence="1">F-box domain-containing protein</fullName>
    </recommendedName>
</protein>
<keyword evidence="3" id="KW-1185">Reference proteome</keyword>
<dbReference type="InterPro" id="IPR032675">
    <property type="entry name" value="LRR_dom_sf"/>
</dbReference>
<feature type="domain" description="F-box" evidence="1">
    <location>
        <begin position="56"/>
        <end position="104"/>
    </location>
</feature>
<dbReference type="InterPro" id="IPR036047">
    <property type="entry name" value="F-box-like_dom_sf"/>
</dbReference>
<dbReference type="PANTHER" id="PTHR34145:SF28">
    <property type="entry name" value="F-BOX DOMAIN-CONTAINING PROTEIN"/>
    <property type="match status" value="1"/>
</dbReference>
<reference evidence="2 3" key="1">
    <citation type="submission" date="2024-11" db="EMBL/GenBank/DDBJ databases">
        <title>A near-complete genome assembly of Cinchona calisaya.</title>
        <authorList>
            <person name="Lian D.C."/>
            <person name="Zhao X.W."/>
            <person name="Wei L."/>
        </authorList>
    </citation>
    <scope>NUCLEOTIDE SEQUENCE [LARGE SCALE GENOMIC DNA]</scope>
    <source>
        <tissue evidence="2">Nenye</tissue>
    </source>
</reference>
<evidence type="ECO:0000259" key="1">
    <source>
        <dbReference type="PROSITE" id="PS50181"/>
    </source>
</evidence>
<dbReference type="EMBL" id="JBJUIK010000008">
    <property type="protein sequence ID" value="KAL3519241.1"/>
    <property type="molecule type" value="Genomic_DNA"/>
</dbReference>
<dbReference type="InterPro" id="IPR055357">
    <property type="entry name" value="LRR_At1g61320_AtMIF1"/>
</dbReference>
<proteinExistence type="predicted"/>
<evidence type="ECO:0000313" key="3">
    <source>
        <dbReference type="Proteomes" id="UP001630127"/>
    </source>
</evidence>
<dbReference type="InterPro" id="IPR001810">
    <property type="entry name" value="F-box_dom"/>
</dbReference>
<dbReference type="PANTHER" id="PTHR34145">
    <property type="entry name" value="OS02G0105600 PROTEIN"/>
    <property type="match status" value="1"/>
</dbReference>
<dbReference type="InterPro" id="IPR053772">
    <property type="entry name" value="At1g61320/At1g61330-like"/>
</dbReference>
<dbReference type="AlphaFoldDB" id="A0ABD2ZIH8"/>
<dbReference type="PROSITE" id="PS50181">
    <property type="entry name" value="FBOX"/>
    <property type="match status" value="1"/>
</dbReference>
<name>A0ABD2ZIH8_9GENT</name>
<dbReference type="Gene3D" id="3.80.10.10">
    <property type="entry name" value="Ribonuclease Inhibitor"/>
    <property type="match status" value="1"/>
</dbReference>
<comment type="caution">
    <text evidence="2">The sequence shown here is derived from an EMBL/GenBank/DDBJ whole genome shotgun (WGS) entry which is preliminary data.</text>
</comment>
<dbReference type="SUPFAM" id="SSF81383">
    <property type="entry name" value="F-box domain"/>
    <property type="match status" value="1"/>
</dbReference>
<accession>A0ABD2ZIH8</accession>